<dbReference type="OrthoDB" id="316286at2157"/>
<evidence type="ECO:0000313" key="2">
    <source>
        <dbReference type="Proteomes" id="UP000509626"/>
    </source>
</evidence>
<keyword evidence="2" id="KW-1185">Reference proteome</keyword>
<evidence type="ECO:0008006" key="3">
    <source>
        <dbReference type="Google" id="ProtNLM"/>
    </source>
</evidence>
<accession>A0A7D5QHG0</accession>
<dbReference type="RefSeq" id="WP_179268789.1">
    <property type="nucleotide sequence ID" value="NZ_CP058579.1"/>
</dbReference>
<dbReference type="KEGG" id="halu:HUG12_10865"/>
<gene>
    <name evidence="1" type="ORF">HUG12_10865</name>
</gene>
<sequence length="59" mass="6526">MVGIKGRFADTRTTQQKNGSITVTVPAPLAHEWELEDGDELLFLATEGDDRAEVQRPSK</sequence>
<evidence type="ECO:0000313" key="1">
    <source>
        <dbReference type="EMBL" id="QLG62204.1"/>
    </source>
</evidence>
<dbReference type="EMBL" id="CP058579">
    <property type="protein sequence ID" value="QLG62204.1"/>
    <property type="molecule type" value="Genomic_DNA"/>
</dbReference>
<protein>
    <recommendedName>
        <fullName evidence="3">AbrB/MazE/SpoVT family DNA-binding domain-containing protein</fullName>
    </recommendedName>
</protein>
<dbReference type="Proteomes" id="UP000509626">
    <property type="component" value="Chromosome"/>
</dbReference>
<name>A0A7D5QHG0_9EURY</name>
<reference evidence="1 2" key="1">
    <citation type="submission" date="2020-06" db="EMBL/GenBank/DDBJ databases">
        <title>NJ-3-1, isolated from saline soil.</title>
        <authorList>
            <person name="Cui H.L."/>
            <person name="Shi X."/>
        </authorList>
    </citation>
    <scope>NUCLEOTIDE SEQUENCE [LARGE SCALE GENOMIC DNA]</scope>
    <source>
        <strain evidence="1 2">NJ-3-1</strain>
    </source>
</reference>
<dbReference type="GeneID" id="56037966"/>
<dbReference type="AlphaFoldDB" id="A0A7D5QHG0"/>
<organism evidence="1 2">
    <name type="scientific">Halorarum salinum</name>
    <dbReference type="NCBI Taxonomy" id="2743089"/>
    <lineage>
        <taxon>Archaea</taxon>
        <taxon>Methanobacteriati</taxon>
        <taxon>Methanobacteriota</taxon>
        <taxon>Stenosarchaea group</taxon>
        <taxon>Halobacteria</taxon>
        <taxon>Halobacteriales</taxon>
        <taxon>Haloferacaceae</taxon>
        <taxon>Halorarum</taxon>
    </lineage>
</organism>
<proteinExistence type="predicted"/>